<keyword evidence="1" id="KW-0812">Transmembrane</keyword>
<dbReference type="Proteomes" id="UP001596505">
    <property type="component" value="Unassembled WGS sequence"/>
</dbReference>
<evidence type="ECO:0000313" key="3">
    <source>
        <dbReference type="Proteomes" id="UP001596505"/>
    </source>
</evidence>
<keyword evidence="1" id="KW-1133">Transmembrane helix</keyword>
<feature type="transmembrane region" description="Helical" evidence="1">
    <location>
        <begin position="27"/>
        <end position="45"/>
    </location>
</feature>
<feature type="transmembrane region" description="Helical" evidence="1">
    <location>
        <begin position="122"/>
        <end position="143"/>
    </location>
</feature>
<keyword evidence="3" id="KW-1185">Reference proteome</keyword>
<accession>A0ABW2PZT9</accession>
<dbReference type="EMBL" id="JBHTCO010000019">
    <property type="protein sequence ID" value="MFC7394210.1"/>
    <property type="molecule type" value="Genomic_DNA"/>
</dbReference>
<evidence type="ECO:0000313" key="2">
    <source>
        <dbReference type="EMBL" id="MFC7394210.1"/>
    </source>
</evidence>
<organism evidence="2 3">
    <name type="scientific">Scopulibacillus cellulosilyticus</name>
    <dbReference type="NCBI Taxonomy" id="2665665"/>
    <lineage>
        <taxon>Bacteria</taxon>
        <taxon>Bacillati</taxon>
        <taxon>Bacillota</taxon>
        <taxon>Bacilli</taxon>
        <taxon>Bacillales</taxon>
        <taxon>Sporolactobacillaceae</taxon>
        <taxon>Scopulibacillus</taxon>
    </lineage>
</organism>
<dbReference type="RefSeq" id="WP_380967326.1">
    <property type="nucleotide sequence ID" value="NZ_JBHTCO010000019.1"/>
</dbReference>
<proteinExistence type="predicted"/>
<gene>
    <name evidence="2" type="ORF">ACFQRG_14740</name>
</gene>
<protein>
    <submittedName>
        <fullName evidence="2">CBO0543 family protein</fullName>
    </submittedName>
</protein>
<feature type="transmembrane region" description="Helical" evidence="1">
    <location>
        <begin position="65"/>
        <end position="85"/>
    </location>
</feature>
<feature type="transmembrane region" description="Helical" evidence="1">
    <location>
        <begin position="92"/>
        <end position="110"/>
    </location>
</feature>
<reference evidence="3" key="1">
    <citation type="journal article" date="2019" name="Int. J. Syst. Evol. Microbiol.">
        <title>The Global Catalogue of Microorganisms (GCM) 10K type strain sequencing project: providing services to taxonomists for standard genome sequencing and annotation.</title>
        <authorList>
            <consortium name="The Broad Institute Genomics Platform"/>
            <consortium name="The Broad Institute Genome Sequencing Center for Infectious Disease"/>
            <person name="Wu L."/>
            <person name="Ma J."/>
        </authorList>
    </citation>
    <scope>NUCLEOTIDE SEQUENCE [LARGE SCALE GENOMIC DNA]</scope>
    <source>
        <strain evidence="3">CGMCC 1.16305</strain>
    </source>
</reference>
<comment type="caution">
    <text evidence="2">The sequence shown here is derived from an EMBL/GenBank/DDBJ whole genome shotgun (WGS) entry which is preliminary data.</text>
</comment>
<sequence>MAFLIVSIVVFNLAVILMPKRITLGEIYATSWFAAFFHFIADMFLDVKYDFYGYFSHGVDYKSLLFTFGIYPAISTLFLNFFPFYQTLLTKLIYIFWWTIFSIIYEWTVLHTSTYYYNGWHLWYSALCYPVCLLILVGNFKILRWANNK</sequence>
<dbReference type="InterPro" id="IPR048147">
    <property type="entry name" value="CBO0543-like"/>
</dbReference>
<name>A0ABW2PZT9_9BACL</name>
<dbReference type="NCBIfam" id="NF041644">
    <property type="entry name" value="CBO0543_fam"/>
    <property type="match status" value="1"/>
</dbReference>
<evidence type="ECO:0000256" key="1">
    <source>
        <dbReference type="SAM" id="Phobius"/>
    </source>
</evidence>
<keyword evidence="1" id="KW-0472">Membrane</keyword>